<accession>A0A5D3DVS9</accession>
<gene>
    <name evidence="2" type="ORF">E5676_scaffold325G00720</name>
    <name evidence="1" type="ORF">E6C27_scaffold130G00900</name>
</gene>
<dbReference type="Proteomes" id="UP000321947">
    <property type="component" value="Unassembled WGS sequence"/>
</dbReference>
<proteinExistence type="predicted"/>
<dbReference type="EMBL" id="SSTD01002800">
    <property type="protein sequence ID" value="TYK27390.1"/>
    <property type="molecule type" value="Genomic_DNA"/>
</dbReference>
<comment type="caution">
    <text evidence="2">The sequence shown here is derived from an EMBL/GenBank/DDBJ whole genome shotgun (WGS) entry which is preliminary data.</text>
</comment>
<evidence type="ECO:0000313" key="1">
    <source>
        <dbReference type="EMBL" id="KAA0062494.1"/>
    </source>
</evidence>
<evidence type="ECO:0000313" key="2">
    <source>
        <dbReference type="EMBL" id="TYK27390.1"/>
    </source>
</evidence>
<evidence type="ECO:0000313" key="4">
    <source>
        <dbReference type="Proteomes" id="UP000321947"/>
    </source>
</evidence>
<dbReference type="EMBL" id="SSTE01004567">
    <property type="protein sequence ID" value="KAA0062494.1"/>
    <property type="molecule type" value="Genomic_DNA"/>
</dbReference>
<sequence>MVEKISYVDKAKSSSSQLLVPRLGGISTSNSKDGNNIKHSRSLVLKGYDGWLKIKNLPLDDWCRSTFEVIGNHLRGLIDIAIETLNLTNCSDARIQVDKNLCGFVLSTFEITDLKRGNIYLHFGDFEFLNPPRPSKVLILLDDFKNSIDRLKIRDVLLDEDLDVSSFPSVLNASKSVFAALPRSRNHFAILKLFPAIPPALEKKTETSN</sequence>
<evidence type="ECO:0000313" key="3">
    <source>
        <dbReference type="Proteomes" id="UP000321393"/>
    </source>
</evidence>
<dbReference type="Proteomes" id="UP000321393">
    <property type="component" value="Unassembled WGS sequence"/>
</dbReference>
<protein>
    <submittedName>
        <fullName evidence="2">Uncharacterized protein</fullName>
    </submittedName>
</protein>
<dbReference type="OrthoDB" id="1937106at2759"/>
<reference evidence="3 4" key="1">
    <citation type="submission" date="2019-08" db="EMBL/GenBank/DDBJ databases">
        <title>Draft genome sequences of two oriental melons (Cucumis melo L. var makuwa).</title>
        <authorList>
            <person name="Kwon S.-Y."/>
        </authorList>
    </citation>
    <scope>NUCLEOTIDE SEQUENCE [LARGE SCALE GENOMIC DNA]</scope>
    <source>
        <strain evidence="4">cv. Chang Bougi</strain>
        <strain evidence="3">cv. SW 3</strain>
        <tissue evidence="2">Leaf</tissue>
    </source>
</reference>
<name>A0A5D3DVS9_CUCMM</name>
<organism evidence="2 4">
    <name type="scientific">Cucumis melo var. makuwa</name>
    <name type="common">Oriental melon</name>
    <dbReference type="NCBI Taxonomy" id="1194695"/>
    <lineage>
        <taxon>Eukaryota</taxon>
        <taxon>Viridiplantae</taxon>
        <taxon>Streptophyta</taxon>
        <taxon>Embryophyta</taxon>
        <taxon>Tracheophyta</taxon>
        <taxon>Spermatophyta</taxon>
        <taxon>Magnoliopsida</taxon>
        <taxon>eudicotyledons</taxon>
        <taxon>Gunneridae</taxon>
        <taxon>Pentapetalae</taxon>
        <taxon>rosids</taxon>
        <taxon>fabids</taxon>
        <taxon>Cucurbitales</taxon>
        <taxon>Cucurbitaceae</taxon>
        <taxon>Benincaseae</taxon>
        <taxon>Cucumis</taxon>
    </lineage>
</organism>
<dbReference type="AlphaFoldDB" id="A0A5D3DVS9"/>